<dbReference type="RefSeq" id="WP_015203029.1">
    <property type="nucleotide sequence ID" value="NC_019753.1"/>
</dbReference>
<reference evidence="3 4" key="1">
    <citation type="submission" date="2012-06" db="EMBL/GenBank/DDBJ databases">
        <title>Finished chromosome of genome of Crinalium epipsammum PCC 9333.</title>
        <authorList>
            <consortium name="US DOE Joint Genome Institute"/>
            <person name="Gugger M."/>
            <person name="Coursin T."/>
            <person name="Rippka R."/>
            <person name="Tandeau De Marsac N."/>
            <person name="Huntemann M."/>
            <person name="Wei C.-L."/>
            <person name="Han J."/>
            <person name="Detter J.C."/>
            <person name="Han C."/>
            <person name="Tapia R."/>
            <person name="Davenport K."/>
            <person name="Daligault H."/>
            <person name="Erkkila T."/>
            <person name="Gu W."/>
            <person name="Munk A.C.C."/>
            <person name="Teshima H."/>
            <person name="Xu Y."/>
            <person name="Chain P."/>
            <person name="Chen A."/>
            <person name="Krypides N."/>
            <person name="Mavromatis K."/>
            <person name="Markowitz V."/>
            <person name="Szeto E."/>
            <person name="Ivanova N."/>
            <person name="Mikhailova N."/>
            <person name="Ovchinnikova G."/>
            <person name="Pagani I."/>
            <person name="Pati A."/>
            <person name="Goodwin L."/>
            <person name="Peters L."/>
            <person name="Pitluck S."/>
            <person name="Woyke T."/>
            <person name="Kerfeld C."/>
        </authorList>
    </citation>
    <scope>NUCLEOTIDE SEQUENCE [LARGE SCALE GENOMIC DNA]</scope>
    <source>
        <strain evidence="3 4">PCC 9333</strain>
    </source>
</reference>
<dbReference type="KEGG" id="cep:Cri9333_2034"/>
<keyword evidence="2" id="KW-1133">Transmembrane helix</keyword>
<dbReference type="Proteomes" id="UP000010472">
    <property type="component" value="Chromosome"/>
</dbReference>
<proteinExistence type="predicted"/>
<feature type="transmembrane region" description="Helical" evidence="2">
    <location>
        <begin position="25"/>
        <end position="44"/>
    </location>
</feature>
<dbReference type="PATRIC" id="fig|1173022.3.peg.2198"/>
<evidence type="ECO:0000313" key="3">
    <source>
        <dbReference type="EMBL" id="AFZ12913.1"/>
    </source>
</evidence>
<keyword evidence="2" id="KW-0812">Transmembrane</keyword>
<name>K9VXS0_9CYAN</name>
<gene>
    <name evidence="3" type="ORF">Cri9333_2034</name>
</gene>
<organism evidence="3 4">
    <name type="scientific">Crinalium epipsammum PCC 9333</name>
    <dbReference type="NCBI Taxonomy" id="1173022"/>
    <lineage>
        <taxon>Bacteria</taxon>
        <taxon>Bacillati</taxon>
        <taxon>Cyanobacteriota</taxon>
        <taxon>Cyanophyceae</taxon>
        <taxon>Gomontiellales</taxon>
        <taxon>Gomontiellaceae</taxon>
        <taxon>Crinalium</taxon>
    </lineage>
</organism>
<dbReference type="STRING" id="1173022.Cri9333_2034"/>
<dbReference type="EMBL" id="CP003620">
    <property type="protein sequence ID" value="AFZ12913.1"/>
    <property type="molecule type" value="Genomic_DNA"/>
</dbReference>
<dbReference type="AlphaFoldDB" id="K9VXS0"/>
<dbReference type="eggNOG" id="ENOG5033ECU">
    <property type="taxonomic scope" value="Bacteria"/>
</dbReference>
<keyword evidence="4" id="KW-1185">Reference proteome</keyword>
<evidence type="ECO:0000256" key="2">
    <source>
        <dbReference type="SAM" id="Phobius"/>
    </source>
</evidence>
<accession>K9VXS0</accession>
<protein>
    <submittedName>
        <fullName evidence="3">Uncharacterized protein</fullName>
    </submittedName>
</protein>
<dbReference type="HOGENOM" id="CLU_181481_1_0_3"/>
<evidence type="ECO:0000256" key="1">
    <source>
        <dbReference type="SAM" id="MobiDB-lite"/>
    </source>
</evidence>
<evidence type="ECO:0000313" key="4">
    <source>
        <dbReference type="Proteomes" id="UP000010472"/>
    </source>
</evidence>
<keyword evidence="2" id="KW-0472">Membrane</keyword>
<feature type="region of interest" description="Disordered" evidence="1">
    <location>
        <begin position="72"/>
        <end position="95"/>
    </location>
</feature>
<feature type="compositionally biased region" description="Polar residues" evidence="1">
    <location>
        <begin position="75"/>
        <end position="95"/>
    </location>
</feature>
<sequence length="109" mass="12156">MKVWIASFVVLFAIAEFYQWLKHFMLPLPIYILGGAFLAIASNYDRKAGFPFLKSDEQQTAIQDPIDLTSGMPAVNSSTNPQISQSNFNPASLQSRPISFTIRKDNSPS</sequence>